<dbReference type="Proteomes" id="UP000294325">
    <property type="component" value="Chromosome"/>
</dbReference>
<dbReference type="GO" id="GO:0003677">
    <property type="term" value="F:DNA binding"/>
    <property type="evidence" value="ECO:0007669"/>
    <property type="project" value="InterPro"/>
</dbReference>
<protein>
    <submittedName>
        <fullName evidence="2">Helix-turn-helix domain-containing protein</fullName>
    </submittedName>
</protein>
<organism evidence="2 3">
    <name type="scientific">Nitrosococcus wardiae</name>
    <dbReference type="NCBI Taxonomy" id="1814290"/>
    <lineage>
        <taxon>Bacteria</taxon>
        <taxon>Pseudomonadati</taxon>
        <taxon>Pseudomonadota</taxon>
        <taxon>Gammaproteobacteria</taxon>
        <taxon>Chromatiales</taxon>
        <taxon>Chromatiaceae</taxon>
        <taxon>Nitrosococcus</taxon>
    </lineage>
</organism>
<dbReference type="AlphaFoldDB" id="A0A4P7BYH3"/>
<dbReference type="Gene3D" id="1.10.10.10">
    <property type="entry name" value="Winged helix-like DNA-binding domain superfamily/Winged helix DNA-binding domain"/>
    <property type="match status" value="1"/>
</dbReference>
<dbReference type="OrthoDB" id="8969464at2"/>
<sequence length="54" mass="6156">MDVRMTQQELAELAGASRPVVSLVLNEWRRNGIVSYTRQFICIDDMDSLKQIAS</sequence>
<dbReference type="InterPro" id="IPR036388">
    <property type="entry name" value="WH-like_DNA-bd_sf"/>
</dbReference>
<gene>
    <name evidence="2" type="ORF">E3U44_06735</name>
</gene>
<dbReference type="SUPFAM" id="SSF46785">
    <property type="entry name" value="Winged helix' DNA-binding domain"/>
    <property type="match status" value="1"/>
</dbReference>
<reference evidence="2 3" key="1">
    <citation type="submission" date="2019-03" db="EMBL/GenBank/DDBJ databases">
        <title>The genome sequence of Nitrosococcus wardiae strain D1FHST reveals the archetypal metabolic capacity of ammonia-oxidizing Gammaproteobacteria.</title>
        <authorList>
            <person name="Wang L."/>
            <person name="Lim C.K."/>
            <person name="Hanson T.E."/>
            <person name="Dang H."/>
            <person name="Klotz M.G."/>
        </authorList>
    </citation>
    <scope>NUCLEOTIDE SEQUENCE [LARGE SCALE GENOMIC DNA]</scope>
    <source>
        <strain evidence="2 3">D1FHS</strain>
    </source>
</reference>
<dbReference type="Pfam" id="PF13545">
    <property type="entry name" value="HTH_Crp_2"/>
    <property type="match status" value="1"/>
</dbReference>
<evidence type="ECO:0000313" key="3">
    <source>
        <dbReference type="Proteomes" id="UP000294325"/>
    </source>
</evidence>
<dbReference type="GO" id="GO:0006355">
    <property type="term" value="P:regulation of DNA-templated transcription"/>
    <property type="evidence" value="ECO:0007669"/>
    <property type="project" value="InterPro"/>
</dbReference>
<name>A0A4P7BYH3_9GAMM</name>
<evidence type="ECO:0000313" key="2">
    <source>
        <dbReference type="EMBL" id="QBQ54234.1"/>
    </source>
</evidence>
<dbReference type="InterPro" id="IPR012318">
    <property type="entry name" value="HTH_CRP"/>
</dbReference>
<accession>A0A4P7BYH3</accession>
<keyword evidence="3" id="KW-1185">Reference proteome</keyword>
<dbReference type="KEGG" id="nwr:E3U44_06735"/>
<dbReference type="EMBL" id="CP038033">
    <property type="protein sequence ID" value="QBQ54234.1"/>
    <property type="molecule type" value="Genomic_DNA"/>
</dbReference>
<proteinExistence type="predicted"/>
<feature type="domain" description="HTH crp-type" evidence="1">
    <location>
        <begin position="1"/>
        <end position="47"/>
    </location>
</feature>
<dbReference type="InterPro" id="IPR036390">
    <property type="entry name" value="WH_DNA-bd_sf"/>
</dbReference>
<dbReference type="PROSITE" id="PS51063">
    <property type="entry name" value="HTH_CRP_2"/>
    <property type="match status" value="1"/>
</dbReference>
<evidence type="ECO:0000259" key="1">
    <source>
        <dbReference type="PROSITE" id="PS51063"/>
    </source>
</evidence>